<dbReference type="EMBL" id="VBOW01000016">
    <property type="protein sequence ID" value="TMQ60190.1"/>
    <property type="molecule type" value="Genomic_DNA"/>
</dbReference>
<dbReference type="SUPFAM" id="SSF56925">
    <property type="entry name" value="OMPA-like"/>
    <property type="match status" value="1"/>
</dbReference>
<gene>
    <name evidence="2" type="ORF">E6K76_02365</name>
</gene>
<evidence type="ECO:0000313" key="2">
    <source>
        <dbReference type="EMBL" id="TMQ60190.1"/>
    </source>
</evidence>
<reference evidence="2 3" key="1">
    <citation type="journal article" date="2019" name="Nat. Microbiol.">
        <title>Mediterranean grassland soil C-N compound turnover is dependent on rainfall and depth, and is mediated by genomically divergent microorganisms.</title>
        <authorList>
            <person name="Diamond S."/>
            <person name="Andeer P.F."/>
            <person name="Li Z."/>
            <person name="Crits-Christoph A."/>
            <person name="Burstein D."/>
            <person name="Anantharaman K."/>
            <person name="Lane K.R."/>
            <person name="Thomas B.C."/>
            <person name="Pan C."/>
            <person name="Northen T.R."/>
            <person name="Banfield J.F."/>
        </authorList>
    </citation>
    <scope>NUCLEOTIDE SEQUENCE [LARGE SCALE GENOMIC DNA]</scope>
    <source>
        <strain evidence="2">WS_6</strain>
    </source>
</reference>
<feature type="signal peptide" evidence="1">
    <location>
        <begin position="1"/>
        <end position="24"/>
    </location>
</feature>
<evidence type="ECO:0000313" key="3">
    <source>
        <dbReference type="Proteomes" id="UP000316852"/>
    </source>
</evidence>
<dbReference type="Gene3D" id="2.40.160.20">
    <property type="match status" value="1"/>
</dbReference>
<sequence length="158" mass="17136">MRIHSGAGLVFAATILLLFASASAARADVSAGVRGGLSVDPDQVLFGGHLEFPRIADRLYVVPSAEAGFGDDLFTLSFNGDLQYRFKVRSEVRPYAGGGLSLYFVDSDFGGSDTQLGVNILGGIFFGRRARRPMFIEAKVGLTDEMPDWKFLFGVTFR</sequence>
<dbReference type="AlphaFoldDB" id="A0A538T981"/>
<protein>
    <recommendedName>
        <fullName evidence="4">Outer membrane protein beta-barrel domain-containing protein</fullName>
    </recommendedName>
</protein>
<organism evidence="2 3">
    <name type="scientific">Eiseniibacteriota bacterium</name>
    <dbReference type="NCBI Taxonomy" id="2212470"/>
    <lineage>
        <taxon>Bacteria</taxon>
        <taxon>Candidatus Eiseniibacteriota</taxon>
    </lineage>
</organism>
<dbReference type="InterPro" id="IPR011250">
    <property type="entry name" value="OMP/PagP_B-barrel"/>
</dbReference>
<comment type="caution">
    <text evidence="2">The sequence shown here is derived from an EMBL/GenBank/DDBJ whole genome shotgun (WGS) entry which is preliminary data.</text>
</comment>
<feature type="chain" id="PRO_5021712555" description="Outer membrane protein beta-barrel domain-containing protein" evidence="1">
    <location>
        <begin position="25"/>
        <end position="158"/>
    </location>
</feature>
<accession>A0A538T981</accession>
<name>A0A538T981_UNCEI</name>
<proteinExistence type="predicted"/>
<evidence type="ECO:0008006" key="4">
    <source>
        <dbReference type="Google" id="ProtNLM"/>
    </source>
</evidence>
<dbReference type="Proteomes" id="UP000316852">
    <property type="component" value="Unassembled WGS sequence"/>
</dbReference>
<evidence type="ECO:0000256" key="1">
    <source>
        <dbReference type="SAM" id="SignalP"/>
    </source>
</evidence>
<keyword evidence="1" id="KW-0732">Signal</keyword>